<dbReference type="OMA" id="ELHCKTE"/>
<evidence type="ECO:0000256" key="4">
    <source>
        <dbReference type="ARBA" id="ARBA00023128"/>
    </source>
</evidence>
<dbReference type="PANTHER" id="PTHR21183:SF18">
    <property type="entry name" value="LARGE RIBOSOMAL SUBUNIT PROTEIN UL29M"/>
    <property type="match status" value="1"/>
</dbReference>
<dbReference type="Proteomes" id="UP000007875">
    <property type="component" value="Unassembled WGS sequence"/>
</dbReference>
<dbReference type="AlphaFoldDB" id="H2ZFI3"/>
<dbReference type="InterPro" id="IPR010729">
    <property type="entry name" value="Ribosomal_uL29_mit"/>
</dbReference>
<dbReference type="Pfam" id="PF06984">
    <property type="entry name" value="MRP-L47"/>
    <property type="match status" value="1"/>
</dbReference>
<keyword evidence="4" id="KW-0496">Mitochondrion</keyword>
<keyword evidence="5" id="KW-0687">Ribonucleoprotein</keyword>
<protein>
    <recommendedName>
        <fullName evidence="6">Large ribosomal subunit protein uL29m</fullName>
    </recommendedName>
</protein>
<evidence type="ECO:0000256" key="2">
    <source>
        <dbReference type="ARBA" id="ARBA00009254"/>
    </source>
</evidence>
<proteinExistence type="inferred from homology"/>
<dbReference type="FunCoup" id="H2ZFI3">
    <property type="interactions" value="296"/>
</dbReference>
<sequence length="155" mass="17686">MAVAKCFRCMLRISTDVLAKHSTQRNLLPGKAIISKPIFFKQIHSSSRQNGLEEFFDDPKHFGLRELKSGSSWSVDLLRRKSTEDLHKLWFVLLKERNMLQTLELHCKTEDEPIPGPDRLEKVAESMSNLRDVLDEREEARNMLLVGAPDATPGG</sequence>
<dbReference type="Ensembl" id="ENSCSAVT00000016530.1">
    <property type="protein sequence ID" value="ENSCSAVP00000016349.1"/>
    <property type="gene ID" value="ENSCSAVG00000009623.1"/>
</dbReference>
<dbReference type="GO" id="GO:0003735">
    <property type="term" value="F:structural constituent of ribosome"/>
    <property type="evidence" value="ECO:0007669"/>
    <property type="project" value="InterPro"/>
</dbReference>
<dbReference type="PANTHER" id="PTHR21183">
    <property type="entry name" value="RIBOSOMAL PROTEIN L47, MITOCHONDRIAL-RELATED"/>
    <property type="match status" value="1"/>
</dbReference>
<reference evidence="8" key="1">
    <citation type="submission" date="2003-08" db="EMBL/GenBank/DDBJ databases">
        <authorList>
            <person name="Birren B."/>
            <person name="Nusbaum C."/>
            <person name="Abebe A."/>
            <person name="Abouelleil A."/>
            <person name="Adekoya E."/>
            <person name="Ait-zahra M."/>
            <person name="Allen N."/>
            <person name="Allen T."/>
            <person name="An P."/>
            <person name="Anderson M."/>
            <person name="Anderson S."/>
            <person name="Arachchi H."/>
            <person name="Armbruster J."/>
            <person name="Bachantsang P."/>
            <person name="Baldwin J."/>
            <person name="Barry A."/>
            <person name="Bayul T."/>
            <person name="Blitshsteyn B."/>
            <person name="Bloom T."/>
            <person name="Blye J."/>
            <person name="Boguslavskiy L."/>
            <person name="Borowsky M."/>
            <person name="Boukhgalter B."/>
            <person name="Brunache A."/>
            <person name="Butler J."/>
            <person name="Calixte N."/>
            <person name="Calvo S."/>
            <person name="Camarata J."/>
            <person name="Campo K."/>
            <person name="Chang J."/>
            <person name="Cheshatsang Y."/>
            <person name="Citroen M."/>
            <person name="Collymore A."/>
            <person name="Considine T."/>
            <person name="Cook A."/>
            <person name="Cooke P."/>
            <person name="Corum B."/>
            <person name="Cuomo C."/>
            <person name="David R."/>
            <person name="Dawoe T."/>
            <person name="Degray S."/>
            <person name="Dodge S."/>
            <person name="Dooley K."/>
            <person name="Dorje P."/>
            <person name="Dorjee K."/>
            <person name="Dorris L."/>
            <person name="Duffey N."/>
            <person name="Dupes A."/>
            <person name="Elkins T."/>
            <person name="Engels R."/>
            <person name="Erickson J."/>
            <person name="Farina A."/>
            <person name="Faro S."/>
            <person name="Ferreira P."/>
            <person name="Fischer H."/>
            <person name="Fitzgerald M."/>
            <person name="Foley K."/>
            <person name="Gage D."/>
            <person name="Galagan J."/>
            <person name="Gearin G."/>
            <person name="Gnerre S."/>
            <person name="Gnirke A."/>
            <person name="Goyette A."/>
            <person name="Graham J."/>
            <person name="Grandbois E."/>
            <person name="Gyaltsen K."/>
            <person name="Hafez N."/>
            <person name="Hagopian D."/>
            <person name="Hagos B."/>
            <person name="Hall J."/>
            <person name="Hatcher B."/>
            <person name="Heller A."/>
            <person name="Higgins H."/>
            <person name="Honan T."/>
            <person name="Horn A."/>
            <person name="Houde N."/>
            <person name="Hughes L."/>
            <person name="Hulme W."/>
            <person name="Husby E."/>
            <person name="Iliev I."/>
            <person name="Jaffe D."/>
            <person name="Jones C."/>
            <person name="Kamal M."/>
            <person name="Kamat A."/>
            <person name="Kamvysselis M."/>
            <person name="Karlsson E."/>
            <person name="Kells C."/>
            <person name="Kieu A."/>
            <person name="Kisner P."/>
            <person name="Kodira C."/>
            <person name="Kulbokas E."/>
            <person name="Labutti K."/>
            <person name="Lama D."/>
            <person name="Landers T."/>
            <person name="Leger J."/>
            <person name="Levine S."/>
            <person name="Lewis D."/>
            <person name="Lewis T."/>
            <person name="Lindblad-toh K."/>
            <person name="Liu X."/>
            <person name="Lokyitsang T."/>
            <person name="Lokyitsang Y."/>
            <person name="Lucien O."/>
            <person name="Lui A."/>
            <person name="Ma L.J."/>
            <person name="Mabbitt R."/>
            <person name="Macdonald J."/>
            <person name="Maclean C."/>
            <person name="Major J."/>
            <person name="Manning J."/>
            <person name="Marabella R."/>
            <person name="Maru K."/>
            <person name="Matthews C."/>
            <person name="Mauceli E."/>
            <person name="Mccarthy M."/>
            <person name="Mcdonough S."/>
            <person name="Mcghee T."/>
            <person name="Meldrim J."/>
            <person name="Meneus L."/>
            <person name="Mesirov J."/>
            <person name="Mihalev A."/>
            <person name="Mihova T."/>
            <person name="Mikkelsen T."/>
            <person name="Mlenga V."/>
            <person name="Moru K."/>
            <person name="Mozes J."/>
            <person name="Mulrain L."/>
            <person name="Munson G."/>
            <person name="Naylor J."/>
            <person name="Newes C."/>
            <person name="Nguyen C."/>
            <person name="Nguyen N."/>
            <person name="Nguyen T."/>
            <person name="Nicol R."/>
            <person name="Nielsen C."/>
            <person name="Nizzari M."/>
            <person name="Norbu C."/>
            <person name="Norbu N."/>
            <person name="O'donnell P."/>
            <person name="Okoawo O."/>
            <person name="O'leary S."/>
            <person name="Omotosho B."/>
            <person name="O'neill K."/>
            <person name="Osman S."/>
            <person name="Parker S."/>
            <person name="Perrin D."/>
            <person name="Phunkhang P."/>
            <person name="Piqani B."/>
            <person name="Purcell S."/>
            <person name="Rachupka T."/>
            <person name="Ramasamy U."/>
            <person name="Rameau R."/>
            <person name="Ray V."/>
            <person name="Raymond C."/>
            <person name="Retta R."/>
            <person name="Richardson S."/>
            <person name="Rise C."/>
            <person name="Rodriguez J."/>
            <person name="Rogers J."/>
            <person name="Rogov P."/>
            <person name="Rutman M."/>
            <person name="Schupbach R."/>
            <person name="Seaman C."/>
            <person name="Settipalli S."/>
            <person name="Sharpe T."/>
            <person name="Sheridan J."/>
            <person name="Sherpa N."/>
            <person name="Shi J."/>
            <person name="Smirnov S."/>
            <person name="Smith C."/>
            <person name="Sougnez C."/>
            <person name="Spencer B."/>
            <person name="Stalker J."/>
            <person name="Stange-thomann N."/>
            <person name="Stavropoulos S."/>
            <person name="Stetson K."/>
            <person name="Stone C."/>
            <person name="Stone S."/>
            <person name="Stubbs M."/>
            <person name="Talamas J."/>
            <person name="Tchuinga P."/>
            <person name="Tenzing P."/>
            <person name="Tesfaye S."/>
            <person name="Theodore J."/>
            <person name="Thoulutsang Y."/>
            <person name="Topham K."/>
            <person name="Towey S."/>
            <person name="Tsamla T."/>
            <person name="Tsomo N."/>
            <person name="Vallee D."/>
            <person name="Vassiliev H."/>
            <person name="Venkataraman V."/>
            <person name="Vinson J."/>
            <person name="Vo A."/>
            <person name="Wade C."/>
            <person name="Wang S."/>
            <person name="Wangchuk T."/>
            <person name="Wangdi T."/>
            <person name="Whittaker C."/>
            <person name="Wilkinson J."/>
            <person name="Wu Y."/>
            <person name="Wyman D."/>
            <person name="Yadav S."/>
            <person name="Yang S."/>
            <person name="Yang X."/>
            <person name="Yeager S."/>
            <person name="Yee E."/>
            <person name="Young G."/>
            <person name="Zainoun J."/>
            <person name="Zembeck L."/>
            <person name="Zimmer A."/>
            <person name="Zody M."/>
            <person name="Lander E."/>
        </authorList>
    </citation>
    <scope>NUCLEOTIDE SEQUENCE [LARGE SCALE GENOMIC DNA]</scope>
</reference>
<keyword evidence="3" id="KW-0689">Ribosomal protein</keyword>
<name>H2ZFI3_CIOSA</name>
<evidence type="ECO:0000256" key="1">
    <source>
        <dbReference type="ARBA" id="ARBA00004173"/>
    </source>
</evidence>
<organism evidence="7 8">
    <name type="scientific">Ciona savignyi</name>
    <name type="common">Pacific transparent sea squirt</name>
    <dbReference type="NCBI Taxonomy" id="51511"/>
    <lineage>
        <taxon>Eukaryota</taxon>
        <taxon>Metazoa</taxon>
        <taxon>Chordata</taxon>
        <taxon>Tunicata</taxon>
        <taxon>Ascidiacea</taxon>
        <taxon>Phlebobranchia</taxon>
        <taxon>Cionidae</taxon>
        <taxon>Ciona</taxon>
    </lineage>
</organism>
<dbReference type="InParanoid" id="H2ZFI3"/>
<evidence type="ECO:0000256" key="5">
    <source>
        <dbReference type="ARBA" id="ARBA00023274"/>
    </source>
</evidence>
<evidence type="ECO:0000313" key="7">
    <source>
        <dbReference type="Ensembl" id="ENSCSAVP00000016349.1"/>
    </source>
</evidence>
<accession>H2ZFI3</accession>
<evidence type="ECO:0000313" key="8">
    <source>
        <dbReference type="Proteomes" id="UP000007875"/>
    </source>
</evidence>
<reference evidence="7" key="2">
    <citation type="submission" date="2025-08" db="UniProtKB">
        <authorList>
            <consortium name="Ensembl"/>
        </authorList>
    </citation>
    <scope>IDENTIFICATION</scope>
</reference>
<comment type="similarity">
    <text evidence="2">Belongs to the universal ribosomal protein uL29 family.</text>
</comment>
<dbReference type="GO" id="GO:0032543">
    <property type="term" value="P:mitochondrial translation"/>
    <property type="evidence" value="ECO:0007669"/>
    <property type="project" value="TreeGrafter"/>
</dbReference>
<dbReference type="GeneTree" id="ENSGT00390000002837"/>
<dbReference type="STRING" id="51511.ENSCSAVP00000016349"/>
<evidence type="ECO:0000256" key="6">
    <source>
        <dbReference type="ARBA" id="ARBA00035289"/>
    </source>
</evidence>
<dbReference type="GO" id="GO:0005762">
    <property type="term" value="C:mitochondrial large ribosomal subunit"/>
    <property type="evidence" value="ECO:0007669"/>
    <property type="project" value="TreeGrafter"/>
</dbReference>
<reference evidence="7" key="3">
    <citation type="submission" date="2025-09" db="UniProtKB">
        <authorList>
            <consortium name="Ensembl"/>
        </authorList>
    </citation>
    <scope>IDENTIFICATION</scope>
</reference>
<dbReference type="Gene3D" id="6.10.330.20">
    <property type="match status" value="1"/>
</dbReference>
<dbReference type="InterPro" id="IPR038340">
    <property type="entry name" value="MRP-L47_sf"/>
</dbReference>
<comment type="subcellular location">
    <subcellularLocation>
        <location evidence="1">Mitochondrion</location>
    </subcellularLocation>
</comment>
<keyword evidence="8" id="KW-1185">Reference proteome</keyword>
<evidence type="ECO:0000256" key="3">
    <source>
        <dbReference type="ARBA" id="ARBA00022980"/>
    </source>
</evidence>
<dbReference type="eggNOG" id="KOG3331">
    <property type="taxonomic scope" value="Eukaryota"/>
</dbReference>
<dbReference type="HOGENOM" id="CLU_1699462_0_0_1"/>